<evidence type="ECO:0000313" key="1">
    <source>
        <dbReference type="EMBL" id="TLU96586.1"/>
    </source>
</evidence>
<sequence length="104" mass="11621">MQIQLNTDKNITTNEKTSASLVDFLTNDLSRFSKHITRLEVHLSDENGPKEGQNDVRCRIEARLEGRQPMAVSNDADSSYLAVKGASDKLKNALETIVGRARNY</sequence>
<dbReference type="Gene3D" id="3.30.160.100">
    <property type="entry name" value="Ribosome hibernation promotion factor-like"/>
    <property type="match status" value="1"/>
</dbReference>
<dbReference type="EMBL" id="VCEI01000011">
    <property type="protein sequence ID" value="TLU96586.1"/>
    <property type="molecule type" value="Genomic_DNA"/>
</dbReference>
<dbReference type="SUPFAM" id="SSF69754">
    <property type="entry name" value="Ribosome binding protein Y (YfiA homologue)"/>
    <property type="match status" value="1"/>
</dbReference>
<dbReference type="InterPro" id="IPR003489">
    <property type="entry name" value="RHF/RaiA"/>
</dbReference>
<gene>
    <name evidence="1" type="ORF">FEM55_05525</name>
</gene>
<reference evidence="1 2" key="1">
    <citation type="submission" date="2019-05" db="EMBL/GenBank/DDBJ databases">
        <authorList>
            <person name="Qu J.-H."/>
        </authorList>
    </citation>
    <scope>NUCLEOTIDE SEQUENCE [LARGE SCALE GENOMIC DNA]</scope>
    <source>
        <strain evidence="1 2">Z12</strain>
    </source>
</reference>
<name>A0A5R9KKK8_9BACT</name>
<dbReference type="InterPro" id="IPR036567">
    <property type="entry name" value="RHF-like"/>
</dbReference>
<dbReference type="OrthoDB" id="121633at2"/>
<comment type="caution">
    <text evidence="1">The sequence shown here is derived from an EMBL/GenBank/DDBJ whole genome shotgun (WGS) entry which is preliminary data.</text>
</comment>
<dbReference type="Pfam" id="PF02482">
    <property type="entry name" value="Ribosomal_S30AE"/>
    <property type="match status" value="1"/>
</dbReference>
<organism evidence="1 2">
    <name type="scientific">Dyadobacter sediminis</name>
    <dbReference type="NCBI Taxonomy" id="1493691"/>
    <lineage>
        <taxon>Bacteria</taxon>
        <taxon>Pseudomonadati</taxon>
        <taxon>Bacteroidota</taxon>
        <taxon>Cytophagia</taxon>
        <taxon>Cytophagales</taxon>
        <taxon>Spirosomataceae</taxon>
        <taxon>Dyadobacter</taxon>
    </lineage>
</organism>
<proteinExistence type="predicted"/>
<dbReference type="RefSeq" id="WP_138280279.1">
    <property type="nucleotide sequence ID" value="NZ_BMGE01000001.1"/>
</dbReference>
<accession>A0A5R9KKK8</accession>
<dbReference type="Proteomes" id="UP000309788">
    <property type="component" value="Unassembled WGS sequence"/>
</dbReference>
<dbReference type="AlphaFoldDB" id="A0A5R9KKK8"/>
<keyword evidence="2" id="KW-1185">Reference proteome</keyword>
<protein>
    <submittedName>
        <fullName evidence="1">HPF/RaiA family ribosome-associated protein</fullName>
    </submittedName>
</protein>
<evidence type="ECO:0000313" key="2">
    <source>
        <dbReference type="Proteomes" id="UP000309788"/>
    </source>
</evidence>